<evidence type="ECO:0008006" key="3">
    <source>
        <dbReference type="Google" id="ProtNLM"/>
    </source>
</evidence>
<gene>
    <name evidence="1" type="ORF">C8A01DRAFT_19454</name>
</gene>
<evidence type="ECO:0000313" key="1">
    <source>
        <dbReference type="EMBL" id="KAK4033615.1"/>
    </source>
</evidence>
<keyword evidence="2" id="KW-1185">Reference proteome</keyword>
<reference evidence="2" key="1">
    <citation type="journal article" date="2023" name="Mol. Phylogenet. Evol.">
        <title>Genome-scale phylogeny and comparative genomics of the fungal order Sordariales.</title>
        <authorList>
            <person name="Hensen N."/>
            <person name="Bonometti L."/>
            <person name="Westerberg I."/>
            <person name="Brannstrom I.O."/>
            <person name="Guillou S."/>
            <person name="Cros-Aarteil S."/>
            <person name="Calhoun S."/>
            <person name="Haridas S."/>
            <person name="Kuo A."/>
            <person name="Mondo S."/>
            <person name="Pangilinan J."/>
            <person name="Riley R."/>
            <person name="LaButti K."/>
            <person name="Andreopoulos B."/>
            <person name="Lipzen A."/>
            <person name="Chen C."/>
            <person name="Yan M."/>
            <person name="Daum C."/>
            <person name="Ng V."/>
            <person name="Clum A."/>
            <person name="Steindorff A."/>
            <person name="Ohm R.A."/>
            <person name="Martin F."/>
            <person name="Silar P."/>
            <person name="Natvig D.O."/>
            <person name="Lalanne C."/>
            <person name="Gautier V."/>
            <person name="Ament-Velasquez S.L."/>
            <person name="Kruys A."/>
            <person name="Hutchinson M.I."/>
            <person name="Powell A.J."/>
            <person name="Barry K."/>
            <person name="Miller A.N."/>
            <person name="Grigoriev I.V."/>
            <person name="Debuchy R."/>
            <person name="Gladieux P."/>
            <person name="Hiltunen Thoren M."/>
            <person name="Johannesson H."/>
        </authorList>
    </citation>
    <scope>NUCLEOTIDE SEQUENCE [LARGE SCALE GENOMIC DNA]</scope>
    <source>
        <strain evidence="2">CBS 284.82</strain>
    </source>
</reference>
<dbReference type="AlphaFoldDB" id="A0AAN6SNG6"/>
<dbReference type="Gene3D" id="1.25.40.20">
    <property type="entry name" value="Ankyrin repeat-containing domain"/>
    <property type="match status" value="1"/>
</dbReference>
<accession>A0AAN6SNG6</accession>
<evidence type="ECO:0000313" key="2">
    <source>
        <dbReference type="Proteomes" id="UP001303115"/>
    </source>
</evidence>
<proteinExistence type="predicted"/>
<dbReference type="SUPFAM" id="SSF48403">
    <property type="entry name" value="Ankyrin repeat"/>
    <property type="match status" value="1"/>
</dbReference>
<dbReference type="Proteomes" id="UP001303115">
    <property type="component" value="Unassembled WGS sequence"/>
</dbReference>
<dbReference type="EMBL" id="MU854519">
    <property type="protein sequence ID" value="KAK4033615.1"/>
    <property type="molecule type" value="Genomic_DNA"/>
</dbReference>
<protein>
    <recommendedName>
        <fullName evidence="3">Fungal N-terminal domain-containing protein</fullName>
    </recommendedName>
</protein>
<comment type="caution">
    <text evidence="1">The sequence shown here is derived from an EMBL/GenBank/DDBJ whole genome shotgun (WGS) entry which is preliminary data.</text>
</comment>
<dbReference type="InterPro" id="IPR036770">
    <property type="entry name" value="Ankyrin_rpt-contain_sf"/>
</dbReference>
<organism evidence="1 2">
    <name type="scientific">Parachaetomium inaequale</name>
    <dbReference type="NCBI Taxonomy" id="2588326"/>
    <lineage>
        <taxon>Eukaryota</taxon>
        <taxon>Fungi</taxon>
        <taxon>Dikarya</taxon>
        <taxon>Ascomycota</taxon>
        <taxon>Pezizomycotina</taxon>
        <taxon>Sordariomycetes</taxon>
        <taxon>Sordariomycetidae</taxon>
        <taxon>Sordariales</taxon>
        <taxon>Chaetomiaceae</taxon>
        <taxon>Parachaetomium</taxon>
    </lineage>
</organism>
<name>A0AAN6SNG6_9PEZI</name>
<sequence length="1061" mass="117708">MADPLSVAGLAAGLVSLGLQVSGGITQYIDALDCRDNDIASARQQNASLHKTLQVIEASLAQLRRDHHAATVAVQACLDSCKTELKALQDLVAELAGPGQPITGRRSKIKSQGRKLLYPFNRPKLQQLDTKLRNANAVLQIALQTLGLAVSQAGVKQLVTLESTLASHAASHASSLLLLQSEVSAINAPLQSIHGALFGFEARFENLENGFDTRLEKLENLVAAATQLLGHNPTVAGHPQEVTPEVLTGRLLAKPGACRDICDAAEAAGLRTRLAPTAPASTRSGEASHKTALSSIIDSLTCSCRTRRLRQRRDRPWGYLTLSFETATEQHLPGCPVARITGTNQMQTLGVRYTGLRRLLKSAVQISFAMQSGAGGWSISPSFTYYPTVDARTAPAFQMMGMLDRALTTHLDPSATFQWEELLGMVLIKLLRLFQTGKASPFAVDSMNRSLLYYLAEIVNFALCSHGRREDLAGPLLEALTCLVKCRVPATDYDVKGVTPLGRMIRFSFYESSVLHAASEYIILSGSEITPAYLSKALTWDNCSLAYGCGPLSLAVLANDHNQVKYILEHHPAALNERNLFGQSPLHLAADKPSCLRLLAQAADDKLLNETDGFGIPAFEMAILVSVQRCREGRSRRKCRHCQCAECPVILLRAGCGVPTQRLQQLLHGSSQRCRLRYIRALKDRRDRLKKLATDNLSAAEAQQLGLFGEAVLDFHAPQVGRLLQQRGVRIPVALDIGLSARGYPRSVYELLWDPSDAELLFRLGFRDTNNWRKEHTVNPWGLPEWPLAYIEWLDSHGADALFVRIGPFGNGSHLSTAHHTFHVLARELGVRLDGKLDGVSQEWVQGLHLALLRADLADDCRCRCSTESCSPLLFFLKGMFRYRDPRFDWKFGVRPFFHFLRLFGDHLEVRHHMASLRFLTFVALGIPHTCCDFKSFRKYRCPAEDPEEISNEHAYELELLGGLLAEFESEVIGILQDPGRGLDELEDFWTGTWFDRVTEVRAHLDQNHLSDAEREGAEEIGVVWDQPSPPEPPTRSLNPFDKKTLDHWVYELEKIEAECR</sequence>